<evidence type="ECO:0000313" key="3">
    <source>
        <dbReference type="Proteomes" id="UP000727962"/>
    </source>
</evidence>
<keyword evidence="1" id="KW-0812">Transmembrane</keyword>
<sequence length="150" mass="15840">MKKLAQCALIVLGYLIAFDLIGVLVSSLVDVTPLRWKSPVLTYAIWFVLGVFCGLLSYNSAGSRIAAPGEGDWSTRPDARKTGLAVIAAASIVLLALALICNTLVWSGGGEGDLYVPDSRPLTIVYLATILISMVFANAALLSPPSKTQT</sequence>
<keyword evidence="1" id="KW-1133">Transmembrane helix</keyword>
<organism evidence="2 3">
    <name type="scientific">Fimbriimonas ginsengisoli</name>
    <dbReference type="NCBI Taxonomy" id="1005039"/>
    <lineage>
        <taxon>Bacteria</taxon>
        <taxon>Bacillati</taxon>
        <taxon>Armatimonadota</taxon>
        <taxon>Fimbriimonadia</taxon>
        <taxon>Fimbriimonadales</taxon>
        <taxon>Fimbriimonadaceae</taxon>
        <taxon>Fimbriimonas</taxon>
    </lineage>
</organism>
<keyword evidence="1" id="KW-0472">Membrane</keyword>
<feature type="transmembrane region" description="Helical" evidence="1">
    <location>
        <begin position="7"/>
        <end position="29"/>
    </location>
</feature>
<dbReference type="Proteomes" id="UP000727962">
    <property type="component" value="Unassembled WGS sequence"/>
</dbReference>
<evidence type="ECO:0000256" key="1">
    <source>
        <dbReference type="SAM" id="Phobius"/>
    </source>
</evidence>
<feature type="transmembrane region" description="Helical" evidence="1">
    <location>
        <begin position="125"/>
        <end position="142"/>
    </location>
</feature>
<dbReference type="EMBL" id="JACOSL010000039">
    <property type="protein sequence ID" value="MBI1756796.1"/>
    <property type="molecule type" value="Genomic_DNA"/>
</dbReference>
<comment type="caution">
    <text evidence="2">The sequence shown here is derived from an EMBL/GenBank/DDBJ whole genome shotgun (WGS) entry which is preliminary data.</text>
</comment>
<name>A0A931PWM8_FIMGI</name>
<dbReference type="AlphaFoldDB" id="A0A931PWM8"/>
<protein>
    <submittedName>
        <fullName evidence="2">Uncharacterized protein</fullName>
    </submittedName>
</protein>
<feature type="transmembrane region" description="Helical" evidence="1">
    <location>
        <begin position="82"/>
        <end position="105"/>
    </location>
</feature>
<evidence type="ECO:0000313" key="2">
    <source>
        <dbReference type="EMBL" id="MBI1756796.1"/>
    </source>
</evidence>
<accession>A0A931PWM8</accession>
<reference evidence="2" key="1">
    <citation type="submission" date="2020-07" db="EMBL/GenBank/DDBJ databases">
        <title>Huge and variable diversity of episymbiotic CPR bacteria and DPANN archaea in groundwater ecosystems.</title>
        <authorList>
            <person name="He C.Y."/>
            <person name="Keren R."/>
            <person name="Whittaker M."/>
            <person name="Farag I.F."/>
            <person name="Doudna J."/>
            <person name="Cate J.H.D."/>
            <person name="Banfield J.F."/>
        </authorList>
    </citation>
    <scope>NUCLEOTIDE SEQUENCE</scope>
    <source>
        <strain evidence="2">NC_groundwater_17_Pr7_B-0.1um_64_12</strain>
    </source>
</reference>
<proteinExistence type="predicted"/>
<gene>
    <name evidence="2" type="ORF">HYR64_06790</name>
</gene>
<feature type="transmembrane region" description="Helical" evidence="1">
    <location>
        <begin position="41"/>
        <end position="61"/>
    </location>
</feature>